<keyword evidence="7" id="KW-0862">Zinc</keyword>
<dbReference type="AlphaFoldDB" id="A0A1G9IYW2"/>
<accession>A0A1G9IYW2</accession>
<protein>
    <submittedName>
        <fullName evidence="9">Hemolysin III</fullName>
    </submittedName>
</protein>
<gene>
    <name evidence="9" type="ORF">SAMN04488692_10393</name>
</gene>
<evidence type="ECO:0000256" key="1">
    <source>
        <dbReference type="ARBA" id="ARBA00004651"/>
    </source>
</evidence>
<keyword evidence="4 8" id="KW-0812">Transmembrane</keyword>
<dbReference type="PANTHER" id="PTHR20855">
    <property type="entry name" value="ADIPOR/PROGESTIN RECEPTOR-RELATED"/>
    <property type="match status" value="1"/>
</dbReference>
<keyword evidence="6 8" id="KW-0472">Membrane</keyword>
<feature type="transmembrane region" description="Helical" evidence="8">
    <location>
        <begin position="84"/>
        <end position="101"/>
    </location>
</feature>
<dbReference type="STRING" id="321763.SAMN04488692_10393"/>
<feature type="transmembrane region" description="Helical" evidence="8">
    <location>
        <begin position="45"/>
        <end position="64"/>
    </location>
</feature>
<dbReference type="NCBIfam" id="TIGR01065">
    <property type="entry name" value="hlyIII"/>
    <property type="match status" value="1"/>
</dbReference>
<dbReference type="GO" id="GO:0046872">
    <property type="term" value="F:metal ion binding"/>
    <property type="evidence" value="ECO:0007669"/>
    <property type="project" value="UniProtKB-KW"/>
</dbReference>
<dbReference type="OrthoDB" id="9813689at2"/>
<comment type="similarity">
    <text evidence="2">Belongs to the UPF0073 (Hly-III) family.</text>
</comment>
<evidence type="ECO:0000256" key="4">
    <source>
        <dbReference type="ARBA" id="ARBA00022692"/>
    </source>
</evidence>
<feature type="binding site" evidence="7">
    <location>
        <position position="188"/>
    </location>
    <ligand>
        <name>Zn(2+)</name>
        <dbReference type="ChEBI" id="CHEBI:29105"/>
    </ligand>
</feature>
<evidence type="ECO:0000256" key="8">
    <source>
        <dbReference type="SAM" id="Phobius"/>
    </source>
</evidence>
<dbReference type="Pfam" id="PF03006">
    <property type="entry name" value="HlyIII"/>
    <property type="match status" value="1"/>
</dbReference>
<evidence type="ECO:0000256" key="6">
    <source>
        <dbReference type="ARBA" id="ARBA00023136"/>
    </source>
</evidence>
<feature type="binding site" evidence="7">
    <location>
        <position position="66"/>
    </location>
    <ligand>
        <name>Zn(2+)</name>
        <dbReference type="ChEBI" id="CHEBI:29105"/>
    </ligand>
</feature>
<keyword evidence="7" id="KW-0479">Metal-binding</keyword>
<evidence type="ECO:0000256" key="5">
    <source>
        <dbReference type="ARBA" id="ARBA00022989"/>
    </source>
</evidence>
<feature type="binding site" evidence="7">
    <location>
        <position position="192"/>
    </location>
    <ligand>
        <name>Zn(2+)</name>
        <dbReference type="ChEBI" id="CHEBI:29105"/>
    </ligand>
</feature>
<dbReference type="GO" id="GO:0140911">
    <property type="term" value="F:pore-forming activity"/>
    <property type="evidence" value="ECO:0007669"/>
    <property type="project" value="InterPro"/>
</dbReference>
<organism evidence="9 10">
    <name type="scientific">Halarsenatibacter silvermanii</name>
    <dbReference type="NCBI Taxonomy" id="321763"/>
    <lineage>
        <taxon>Bacteria</taxon>
        <taxon>Bacillati</taxon>
        <taxon>Bacillota</taxon>
        <taxon>Clostridia</taxon>
        <taxon>Halanaerobiales</taxon>
        <taxon>Halarsenatibacteraceae</taxon>
        <taxon>Halarsenatibacter</taxon>
    </lineage>
</organism>
<proteinExistence type="inferred from homology"/>
<evidence type="ECO:0000313" key="9">
    <source>
        <dbReference type="EMBL" id="SDL30281.1"/>
    </source>
</evidence>
<dbReference type="GO" id="GO:0005886">
    <property type="term" value="C:plasma membrane"/>
    <property type="evidence" value="ECO:0007669"/>
    <property type="project" value="UniProtKB-SubCell"/>
</dbReference>
<dbReference type="InterPro" id="IPR004254">
    <property type="entry name" value="AdipoR/HlyIII-related"/>
</dbReference>
<feature type="transmembrane region" description="Helical" evidence="8">
    <location>
        <begin position="136"/>
        <end position="156"/>
    </location>
</feature>
<evidence type="ECO:0000256" key="3">
    <source>
        <dbReference type="ARBA" id="ARBA00022475"/>
    </source>
</evidence>
<feature type="transmembrane region" description="Helical" evidence="8">
    <location>
        <begin position="12"/>
        <end position="39"/>
    </location>
</feature>
<evidence type="ECO:0000256" key="7">
    <source>
        <dbReference type="PIRSR" id="PIRSR604254-1"/>
    </source>
</evidence>
<dbReference type="RefSeq" id="WP_089758398.1">
    <property type="nucleotide sequence ID" value="NZ_FNGO01000003.1"/>
</dbReference>
<dbReference type="EMBL" id="FNGO01000003">
    <property type="protein sequence ID" value="SDL30281.1"/>
    <property type="molecule type" value="Genomic_DNA"/>
</dbReference>
<keyword evidence="10" id="KW-1185">Reference proteome</keyword>
<reference evidence="9 10" key="1">
    <citation type="submission" date="2016-10" db="EMBL/GenBank/DDBJ databases">
        <authorList>
            <person name="de Groot N.N."/>
        </authorList>
    </citation>
    <scope>NUCLEOTIDE SEQUENCE [LARGE SCALE GENOMIC DNA]</scope>
    <source>
        <strain evidence="9 10">SLAS-1</strain>
    </source>
</reference>
<evidence type="ECO:0000256" key="2">
    <source>
        <dbReference type="ARBA" id="ARBA00008488"/>
    </source>
</evidence>
<name>A0A1G9IYW2_9FIRM</name>
<evidence type="ECO:0000313" key="10">
    <source>
        <dbReference type="Proteomes" id="UP000199476"/>
    </source>
</evidence>
<feature type="transmembrane region" description="Helical" evidence="8">
    <location>
        <begin position="107"/>
        <end position="129"/>
    </location>
</feature>
<feature type="transmembrane region" description="Helical" evidence="8">
    <location>
        <begin position="162"/>
        <end position="180"/>
    </location>
</feature>
<dbReference type="InterPro" id="IPR005744">
    <property type="entry name" value="Hy-lIII"/>
</dbReference>
<keyword evidence="3" id="KW-1003">Cell membrane</keyword>
<feature type="transmembrane region" description="Helical" evidence="8">
    <location>
        <begin position="189"/>
        <end position="211"/>
    </location>
</feature>
<keyword evidence="5 8" id="KW-1133">Transmembrane helix</keyword>
<comment type="subcellular location">
    <subcellularLocation>
        <location evidence="1">Cell membrane</location>
        <topology evidence="1">Multi-pass membrane protein</topology>
    </subcellularLocation>
</comment>
<sequence>MTEEEDYDHEEIANAVLHGAGLGMSLTALAVLIVVAQLYGGRRHIVASSIYGSTLVILYLASTLYHSFPRGKAKYILKIIDHSAIYLLIAGTYTPITILFLRNRTGWTIFIIIWILALAGIIINVFWFNRLEKVSFFLYLVMGWLSIFVLRSLLVALGTTSLIFLALGGLFYTVGVLFYVKKDLKYNHAIWHIFVLGGSISHYFTILLSLLN</sequence>
<dbReference type="PANTHER" id="PTHR20855:SF3">
    <property type="entry name" value="LD03007P"/>
    <property type="match status" value="1"/>
</dbReference>
<dbReference type="Proteomes" id="UP000199476">
    <property type="component" value="Unassembled WGS sequence"/>
</dbReference>